<dbReference type="InterPro" id="IPR036388">
    <property type="entry name" value="WH-like_DNA-bd_sf"/>
</dbReference>
<sequence length="348" mass="39153">MNTLLSLSTYRFDSSFLRLFQKLGEYRGELVFLLQQPAQMMNALKQSAWLESVEYSNRLDGVDCSRRVIARLVSKEFRPLSPEERQVAGYSDALDLVLAPAEHLSVSNGLICQLHALLYGHVCHEGGRWRPTNKEIIERDSSGKIIGILYRTVSPSQIDSAMAQTGQLLRQYGELGVDPVLLIAAVTLDLLCIHPFSDGNGRISRLLTVMLLALNGDPVGQYVSLDRMIFQRQQDYILALKKSAKGWHTNQHDPLPWIAFFLELLIDAHQSLKDRIMSLRQQGGKAPKTRLVHAVINEMAGVFSVSDISLQLPSVSREMIKKVIQDLREQGALQRRGKGRGSCWEKCE</sequence>
<dbReference type="PANTHER" id="PTHR13504:SF33">
    <property type="entry name" value="FIC FAMILY PROTEIN"/>
    <property type="match status" value="1"/>
</dbReference>
<dbReference type="AlphaFoldDB" id="A0A2H9T3Z1"/>
<accession>A0A2H9T3Z1</accession>
<proteinExistence type="predicted"/>
<comment type="caution">
    <text evidence="2">The sequence shown here is derived from an EMBL/GenBank/DDBJ whole genome shotgun (WGS) entry which is preliminary data.</text>
</comment>
<dbReference type="PANTHER" id="PTHR13504">
    <property type="entry name" value="FIDO DOMAIN-CONTAINING PROTEIN DDB_G0283145"/>
    <property type="match status" value="1"/>
</dbReference>
<dbReference type="InterPro" id="IPR003812">
    <property type="entry name" value="Fido"/>
</dbReference>
<dbReference type="SUPFAM" id="SSF140931">
    <property type="entry name" value="Fic-like"/>
    <property type="match status" value="1"/>
</dbReference>
<dbReference type="PROSITE" id="PS51459">
    <property type="entry name" value="FIDO"/>
    <property type="match status" value="1"/>
</dbReference>
<dbReference type="GO" id="GO:0016779">
    <property type="term" value="F:nucleotidyltransferase activity"/>
    <property type="evidence" value="ECO:0007669"/>
    <property type="project" value="UniProtKB-KW"/>
</dbReference>
<keyword evidence="2" id="KW-0548">Nucleotidyltransferase</keyword>
<gene>
    <name evidence="2" type="primary">fic</name>
    <name evidence="2" type="ORF">CI610_03139</name>
</gene>
<dbReference type="InterPro" id="IPR040198">
    <property type="entry name" value="Fido_containing"/>
</dbReference>
<protein>
    <submittedName>
        <fullName evidence="2">Adenosine monophosphate-protein transferase SoFic</fullName>
        <ecNumber evidence="2">2.7.7.-</ecNumber>
    </submittedName>
</protein>
<dbReference type="Gene3D" id="1.10.10.10">
    <property type="entry name" value="Winged helix-like DNA-binding domain superfamily/Winged helix DNA-binding domain"/>
    <property type="match status" value="1"/>
</dbReference>
<reference evidence="2" key="1">
    <citation type="journal article" date="2017" name="Appl. Environ. Microbiol.">
        <title>Molecular characterization of an Endozoicomonas-like organism causing infection in king scallop Pecten maximus L.</title>
        <authorList>
            <person name="Cano I."/>
            <person name="van Aerle R."/>
            <person name="Ross S."/>
            <person name="Verner-Jeffreys D.W."/>
            <person name="Paley R.K."/>
            <person name="Rimmer G."/>
            <person name="Ryder D."/>
            <person name="Hooper P."/>
            <person name="Stone D."/>
            <person name="Feist S.W."/>
        </authorList>
    </citation>
    <scope>NUCLEOTIDE SEQUENCE</scope>
</reference>
<dbReference type="InterPro" id="IPR036597">
    <property type="entry name" value="Fido-like_dom_sf"/>
</dbReference>
<evidence type="ECO:0000259" key="1">
    <source>
        <dbReference type="PROSITE" id="PS51459"/>
    </source>
</evidence>
<organism evidence="2">
    <name type="scientific">invertebrate metagenome</name>
    <dbReference type="NCBI Taxonomy" id="1711999"/>
    <lineage>
        <taxon>unclassified sequences</taxon>
        <taxon>metagenomes</taxon>
        <taxon>organismal metagenomes</taxon>
    </lineage>
</organism>
<evidence type="ECO:0000313" key="2">
    <source>
        <dbReference type="EMBL" id="PJE77928.1"/>
    </source>
</evidence>
<keyword evidence="2" id="KW-0808">Transferase</keyword>
<dbReference type="Pfam" id="PF02661">
    <property type="entry name" value="Fic"/>
    <property type="match status" value="1"/>
</dbReference>
<name>A0A2H9T3Z1_9ZZZZ</name>
<feature type="domain" description="Fido" evidence="1">
    <location>
        <begin position="106"/>
        <end position="263"/>
    </location>
</feature>
<dbReference type="EMBL" id="NSIT01000322">
    <property type="protein sequence ID" value="PJE77928.1"/>
    <property type="molecule type" value="Genomic_DNA"/>
</dbReference>
<dbReference type="EC" id="2.7.7.-" evidence="2"/>
<dbReference type="Gene3D" id="1.10.3290.10">
    <property type="entry name" value="Fido-like domain"/>
    <property type="match status" value="1"/>
</dbReference>